<dbReference type="GO" id="GO:0006406">
    <property type="term" value="P:mRNA export from nucleus"/>
    <property type="evidence" value="ECO:0007669"/>
    <property type="project" value="TreeGrafter"/>
</dbReference>
<feature type="compositionally biased region" description="Gly residues" evidence="1">
    <location>
        <begin position="197"/>
        <end position="207"/>
    </location>
</feature>
<feature type="domain" description="SAC3/GANP/THP3 conserved" evidence="2">
    <location>
        <begin position="527"/>
        <end position="819"/>
    </location>
</feature>
<feature type="compositionally biased region" description="Acidic residues" evidence="1">
    <location>
        <begin position="317"/>
        <end position="329"/>
    </location>
</feature>
<feature type="compositionally biased region" description="Low complexity" evidence="1">
    <location>
        <begin position="208"/>
        <end position="226"/>
    </location>
</feature>
<dbReference type="InterPro" id="IPR005062">
    <property type="entry name" value="SAC3/GANP/THP3_conserved"/>
</dbReference>
<feature type="region of interest" description="Disordered" evidence="1">
    <location>
        <begin position="1036"/>
        <end position="1086"/>
    </location>
</feature>
<feature type="region of interest" description="Disordered" evidence="1">
    <location>
        <begin position="938"/>
        <end position="972"/>
    </location>
</feature>
<evidence type="ECO:0000259" key="3">
    <source>
        <dbReference type="Pfam" id="PF16769"/>
    </source>
</evidence>
<feature type="compositionally biased region" description="Gly residues" evidence="1">
    <location>
        <begin position="9"/>
        <end position="18"/>
    </location>
</feature>
<feature type="region of interest" description="Disordered" evidence="1">
    <location>
        <begin position="1124"/>
        <end position="1153"/>
    </location>
</feature>
<feature type="compositionally biased region" description="Low complexity" evidence="1">
    <location>
        <begin position="48"/>
        <end position="60"/>
    </location>
</feature>
<evidence type="ECO:0000259" key="2">
    <source>
        <dbReference type="Pfam" id="PF03399"/>
    </source>
</evidence>
<protein>
    <submittedName>
        <fullName evidence="4">SAC3/GANP family protein</fullName>
    </submittedName>
</protein>
<dbReference type="STRING" id="1257118.L8GZ93"/>
<organism evidence="4 5">
    <name type="scientific">Acanthamoeba castellanii (strain ATCC 30010 / Neff)</name>
    <dbReference type="NCBI Taxonomy" id="1257118"/>
    <lineage>
        <taxon>Eukaryota</taxon>
        <taxon>Amoebozoa</taxon>
        <taxon>Discosea</taxon>
        <taxon>Longamoebia</taxon>
        <taxon>Centramoebida</taxon>
        <taxon>Acanthamoebidae</taxon>
        <taxon>Acanthamoeba</taxon>
    </lineage>
</organism>
<feature type="compositionally biased region" description="Gly residues" evidence="1">
    <location>
        <begin position="153"/>
        <end position="162"/>
    </location>
</feature>
<dbReference type="GeneID" id="14918595"/>
<feature type="region of interest" description="Disordered" evidence="1">
    <location>
        <begin position="1"/>
        <end position="427"/>
    </location>
</feature>
<evidence type="ECO:0000313" key="4">
    <source>
        <dbReference type="EMBL" id="ELR17853.1"/>
    </source>
</evidence>
<feature type="compositionally biased region" description="Low complexity" evidence="1">
    <location>
        <begin position="409"/>
        <end position="427"/>
    </location>
</feature>
<feature type="region of interest" description="Disordered" evidence="1">
    <location>
        <begin position="1925"/>
        <end position="1949"/>
    </location>
</feature>
<dbReference type="RefSeq" id="XP_004339866.1">
    <property type="nucleotide sequence ID" value="XM_004339818.1"/>
</dbReference>
<dbReference type="KEGG" id="acan:ACA1_248680"/>
<feature type="compositionally biased region" description="Low complexity" evidence="1">
    <location>
        <begin position="1067"/>
        <end position="1076"/>
    </location>
</feature>
<reference evidence="4 5" key="1">
    <citation type="journal article" date="2013" name="Genome Biol.">
        <title>Genome of Acanthamoeba castellanii highlights extensive lateral gene transfer and early evolution of tyrosine kinase signaling.</title>
        <authorList>
            <person name="Clarke M."/>
            <person name="Lohan A.J."/>
            <person name="Liu B."/>
            <person name="Lagkouvardos I."/>
            <person name="Roy S."/>
            <person name="Zafar N."/>
            <person name="Bertelli C."/>
            <person name="Schilde C."/>
            <person name="Kianianmomeni A."/>
            <person name="Burglin T.R."/>
            <person name="Frech C."/>
            <person name="Turcotte B."/>
            <person name="Kopec K.O."/>
            <person name="Synnott J.M."/>
            <person name="Choo C."/>
            <person name="Paponov I."/>
            <person name="Finkler A."/>
            <person name="Soon Heng Tan C."/>
            <person name="Hutchins A.P."/>
            <person name="Weinmeier T."/>
            <person name="Rattei T."/>
            <person name="Chu J.S."/>
            <person name="Gimenez G."/>
            <person name="Irimia M."/>
            <person name="Rigden D.J."/>
            <person name="Fitzpatrick D.A."/>
            <person name="Lorenzo-Morales J."/>
            <person name="Bateman A."/>
            <person name="Chiu C.H."/>
            <person name="Tang P."/>
            <person name="Hegemann P."/>
            <person name="Fromm H."/>
            <person name="Raoult D."/>
            <person name="Greub G."/>
            <person name="Miranda-Saavedra D."/>
            <person name="Chen N."/>
            <person name="Nash P."/>
            <person name="Ginger M.L."/>
            <person name="Horn M."/>
            <person name="Schaap P."/>
            <person name="Caler L."/>
            <person name="Loftus B."/>
        </authorList>
    </citation>
    <scope>NUCLEOTIDE SEQUENCE [LARGE SCALE GENOMIC DNA]</scope>
    <source>
        <strain evidence="4 5">Neff</strain>
    </source>
</reference>
<dbReference type="OrthoDB" id="21502at2759"/>
<dbReference type="PANTHER" id="PTHR12436">
    <property type="entry name" value="80 KDA MCM3-ASSOCIATED PROTEIN"/>
    <property type="match status" value="1"/>
</dbReference>
<feature type="compositionally biased region" description="Basic and acidic residues" evidence="1">
    <location>
        <begin position="1130"/>
        <end position="1153"/>
    </location>
</feature>
<dbReference type="InterPro" id="IPR031907">
    <property type="entry name" value="MCM3AP_GANP"/>
</dbReference>
<feature type="compositionally biased region" description="Polar residues" evidence="1">
    <location>
        <begin position="278"/>
        <end position="288"/>
    </location>
</feature>
<feature type="compositionally biased region" description="Basic and acidic residues" evidence="1">
    <location>
        <begin position="2010"/>
        <end position="2020"/>
    </location>
</feature>
<dbReference type="VEuPathDB" id="AmoebaDB:ACA1_248680"/>
<gene>
    <name evidence="4" type="ORF">ACA1_248680</name>
</gene>
<accession>L8GZ93</accession>
<sequence>MDYNDSADAGGGGNYRGGRGGRGRGARGRGASTQQYGGSDMSYDDASADSSGSGSWRSGPSGAGATRGGRGGRSRSTSTGGGDQAWSTTTGDSYDNGDGYSSNYRGRGGTSYRGGGRGGRGRGSDDYYDAPAGRDDGSYSSGYGGSVSQSQRGGRGGRGRGGSSSNDDDGSGYAATSYQGRGGSTYRGRGRGSYDSGDGGAGGGGRGTTYRGRGAARGGSTDQRGGSYRGRGAAGGGRGGRNLTWTRPGLDDEQQQGDADEGEMNEAEDEGAPLQFSVDFNQRRTQQQQHKKPASAAAGGSVFGFRARGGGDMDSGLGDDEDEDEDDEVAPSKPAAWGGAVFGLSAGGDDDDNNEEEEEEADEEDEDDEGADQEGDEGEDEIADDDGDEEDDQYEPDEEDEEDEPSIPPISIAPAASSRRGGVAPLQAKPPAAAAAARGGRSVPAARGGIAAFTAASAPSTARSASTVAVAAPIPRAISPMPRRVSRPRLVSSTRRLPTGARPRFTEDDMWVFVPVDDVTIGTIQTMCSRAESDEREGSSALSVFEMVSGTEDDSVPRVDYNKAVRRFKRPSVNLQRGETFTADEIRPPPVLHRVMEYLCLEIMDRTDHPFHDVYAFVRDRTRAIRQEISIQKVFNPVGVYMSEKIVRFYIVAGHRLAEQDRATFDAFQNQEQIDKTLVSLKDMYSDLYKKGVLCPNEAEMRAYYVLLDLSSPTPPYYDVRPDIYSTPEMQFAIKVWEAVKADDWYRFFKAVREATYLQSCVLHLYFNSIRQRALQIMNRAFKYYDQHFAGPYPIADLTKALAFEDDAEAEEVCRFYGLIDVMENTTAVVFGKRNLVVPREARPPIRTSWRLIEPKAAGRKISEIVEGPKFTGEKPGEVADVVFEEEPIEETDAETIDIEEHVPKVIAMGASLRNSQEGIARSFSPFKSVVAPFITAEPEEDTEADTEPEPEPLARRASEVFTETEDEDEREHKLEMVRSALIEGLPVPSISGASPVPTVYVAERGGASRRRESSKLDFTGFGLSSSTLQLPGMAIKGAKLPPVPPHPTPWGSLQDLRSASPRKDQQQQQQRQQAAAGGGALPSITVAPDREEPEEAGGLFGGFGVPLMVTNVSVKSKAREQEEQAAAARLEEEQRLTRQRAKEAEEQREGELRRKLLQDRRQREEEGLIRQAREEAEAERRERERAEAARRQEERERREREERLRRQRQEEWEAKVEHLKREIKKGQIHWLWDRWRKAYLEKKEQQRKTEEERQRKLKLKQKIEGLLSAASAPPSAAARLKRAGLSLGGSHRSSVTLGASSISLLSSYQIEKRSNQLHDYLRKAREEAHVQIEGYWASLDLPRLVYSPLAHSHLKQQPPNSQAAKDIYWKLVVAAESLPSAQRVAAESSSPALWLTAKLTRAGLPLTPQKPGVQTLSLYTVDGVQTDVDNDEAPGGRHVKPRLHVCVTLVDDSALKTPAIREECTGSRGFVFMLPPMAGPDASSYWAGQRARLTSFVAALPPHGRSPLLVLTTDPDSKETVDQIEQNLRLSQLPAHLVGHHAVVSLRPAGAYHHYSSDQLARGLGWLAAKAPRQPLLLSLPLKDVLEVQANRHLSALFAYYYRLSQQQQQHVGPRGQDEALLRPDVNSPAFPQAVTFIQQWNDLVTYTAQELTNDQIQQFAGQRDTVADDTTPPAGFALPPQRLGARETPLPPFGWNSAESVKALRARVLALAIRDSDGHVLMEEIAQAIAAHRAQTGGAADDDQEQEEMTVDHATATNDDTRDRRALALAQLKRSVVLALWKFLDRVCQAQQDGLRADEDHHQQQQRKQRVYLLAKQVEEVVSTHLNQRAGDEGGFMPLPWHRIFQLVFDFLVAEHIEPAAAATAPPLLGDIDDIAEPKATPDVDMAMRVLLLPSSPLLATLPSQPATTAATTDASFASPAAVSSSSQGFRHRRPLDLPPTPLVLDDRRSSIETDRQTVSAAAAAAQQQPVAKLRLDDENAAEVRPPAAAAAASEEAREDEELEQEEVPGREKAKPRAPVDRGALGLVDWSFLVAEALDREETGENAVSRGVKRRAPDNERTDTTTTFERSFVIDDLGRTEEKKVRSTPVKKRRYVVEEDLEDGSGQGKLLDSSSDPLMSSRGLTIDSLLADLAAEGDEERRLKQLLGGVDSL</sequence>
<feature type="compositionally biased region" description="Acidic residues" evidence="1">
    <location>
        <begin position="938"/>
        <end position="951"/>
    </location>
</feature>
<feature type="compositionally biased region" description="Low complexity" evidence="1">
    <location>
        <begin position="294"/>
        <end position="306"/>
    </location>
</feature>
<dbReference type="EMBL" id="KB007971">
    <property type="protein sequence ID" value="ELR17853.1"/>
    <property type="molecule type" value="Genomic_DNA"/>
</dbReference>
<feature type="domain" description="Germinal-centre associated nuclear protein MCM3AP" evidence="3">
    <location>
        <begin position="1265"/>
        <end position="1600"/>
    </location>
</feature>
<feature type="compositionally biased region" description="Gly residues" evidence="1">
    <location>
        <begin position="227"/>
        <end position="240"/>
    </location>
</feature>
<feature type="compositionally biased region" description="Low complexity" evidence="1">
    <location>
        <begin position="138"/>
        <end position="152"/>
    </location>
</feature>
<dbReference type="PANTHER" id="PTHR12436:SF3">
    <property type="entry name" value="GERMINAL-CENTER ASSOCIATED NUCLEAR PROTEIN"/>
    <property type="match status" value="1"/>
</dbReference>
<dbReference type="InterPro" id="IPR045107">
    <property type="entry name" value="SAC3/GANP/THP3"/>
</dbReference>
<feature type="compositionally biased region" description="Acidic residues" evidence="1">
    <location>
        <begin position="251"/>
        <end position="271"/>
    </location>
</feature>
<name>L8GZ93_ACACF</name>
<dbReference type="Pfam" id="PF16769">
    <property type="entry name" value="MCM3AP_GANP"/>
    <property type="match status" value="1"/>
</dbReference>
<feature type="region of interest" description="Disordered" evidence="1">
    <location>
        <begin position="1980"/>
        <end position="2020"/>
    </location>
</feature>
<dbReference type="GO" id="GO:0005737">
    <property type="term" value="C:cytoplasm"/>
    <property type="evidence" value="ECO:0007669"/>
    <property type="project" value="TreeGrafter"/>
</dbReference>
<feature type="region of interest" description="Disordered" evidence="1">
    <location>
        <begin position="2045"/>
        <end position="2069"/>
    </location>
</feature>
<dbReference type="Proteomes" id="UP000011083">
    <property type="component" value="Unassembled WGS sequence"/>
</dbReference>
<feature type="compositionally biased region" description="Gly residues" evidence="1">
    <location>
        <begin position="61"/>
        <end position="71"/>
    </location>
</feature>
<proteinExistence type="predicted"/>
<dbReference type="GO" id="GO:0070390">
    <property type="term" value="C:transcription export complex 2"/>
    <property type="evidence" value="ECO:0007669"/>
    <property type="project" value="TreeGrafter"/>
</dbReference>
<feature type="compositionally biased region" description="Gly residues" evidence="1">
    <location>
        <begin position="106"/>
        <end position="118"/>
    </location>
</feature>
<feature type="compositionally biased region" description="Low complexity" evidence="1">
    <location>
        <begin position="1985"/>
        <end position="1996"/>
    </location>
</feature>
<evidence type="ECO:0000256" key="1">
    <source>
        <dbReference type="SAM" id="MobiDB-lite"/>
    </source>
</evidence>
<feature type="compositionally biased region" description="Acidic residues" evidence="1">
    <location>
        <begin position="1999"/>
        <end position="2009"/>
    </location>
</feature>
<dbReference type="Pfam" id="PF03399">
    <property type="entry name" value="SAC3_GANP"/>
    <property type="match status" value="1"/>
</dbReference>
<feature type="compositionally biased region" description="Acidic residues" evidence="1">
    <location>
        <begin position="348"/>
        <end position="405"/>
    </location>
</feature>
<dbReference type="Gene3D" id="1.25.40.990">
    <property type="match status" value="1"/>
</dbReference>
<evidence type="ECO:0000313" key="5">
    <source>
        <dbReference type="Proteomes" id="UP000011083"/>
    </source>
</evidence>
<keyword evidence="5" id="KW-1185">Reference proteome</keyword>